<keyword evidence="3 9" id="KW-0597">Phosphoprotein</keyword>
<dbReference type="Gene3D" id="3.30.565.10">
    <property type="entry name" value="Histidine kinase-like ATPase, C-terminal domain"/>
    <property type="match status" value="1"/>
</dbReference>
<gene>
    <name evidence="14" type="ORF">HKN21_00510</name>
</gene>
<dbReference type="CDD" id="cd00130">
    <property type="entry name" value="PAS"/>
    <property type="match status" value="1"/>
</dbReference>
<dbReference type="AlphaFoldDB" id="A0A7Y2E5S8"/>
<dbReference type="InterPro" id="IPR001789">
    <property type="entry name" value="Sig_transdc_resp-reg_receiver"/>
</dbReference>
<dbReference type="SMART" id="SM00448">
    <property type="entry name" value="REC"/>
    <property type="match status" value="1"/>
</dbReference>
<sequence length="764" mass="83391">MLELLQPAVEFASANRMLLMWISGIAICAHGTVLFGLIGVRAKDRTLWLFSLLSLAITLGCIVDVVSWQLRSVEDMLLADRVYIALLLIRNSLVLLFVASFANFFHRRVAFPLLAIFGGLFVLNLFSTVPLAFSEIGDFKLQFFPWGEKWPDYGKTVSPWLSVLLLGTWGNLAYAAVAGAALFLRGQRHSSLALLGSVAVLVASIVHDLSTIAPADYPNFIPLGGLTYVIFVVFMGIEISRRVTDTANAKRSLSESRQGYRRLVEQAADSFLVFDERTGDVLDLNQQACDLLGYKREELTGSNLSSVIEEKDLERVKSLAARLIPDKPKIVSTYYRRSDGKKIPVELRLGSTMYEGDRVIVALARDQSERLEAERSRRMLEAQVQRSQKMEALGTMAGGIAHDFNNILMAISGYTTLALRNSSGKTAEQLGEVLRASDSAKDMVKQILTFSRRTTEDARPIQLRPILEESFGLLRTAIPSNIELVTHIETSARVVADKTQMQQVLLNLCSNAGQAMEKTGGTITIKLSEIEAEAEILNTVPDLTRGDHLCLTITDTGPGISPSILPRVFDPFFTTKEDGKGTGLGLSVVHGIVRQHGGNIIAKSELGAGSQFDVYLPITTLPEENLTADTSVVSGGNERVLVVEDEESVAKVLVEMLSSFGYQAQAKLSSSDALSAFRESPDAFDLVLTDMAMPELTGAQLAKAILAIRPDTPIILCSGYTGELTAEDISRVGIQAFLRKPVNPVNLAETVRSVLDSQTQKSAS</sequence>
<dbReference type="InterPro" id="IPR035965">
    <property type="entry name" value="PAS-like_dom_sf"/>
</dbReference>
<keyword evidence="8" id="KW-0902">Two-component regulatory system</keyword>
<feature type="domain" description="PAS" evidence="13">
    <location>
        <begin position="256"/>
        <end position="327"/>
    </location>
</feature>
<evidence type="ECO:0000256" key="5">
    <source>
        <dbReference type="ARBA" id="ARBA00022741"/>
    </source>
</evidence>
<keyword evidence="6" id="KW-0418">Kinase</keyword>
<dbReference type="NCBIfam" id="TIGR00229">
    <property type="entry name" value="sensory_box"/>
    <property type="match status" value="1"/>
</dbReference>
<dbReference type="CDD" id="cd17546">
    <property type="entry name" value="REC_hyHK_CKI1_RcsC-like"/>
    <property type="match status" value="1"/>
</dbReference>
<dbReference type="Pfam" id="PF00512">
    <property type="entry name" value="HisKA"/>
    <property type="match status" value="1"/>
</dbReference>
<name>A0A7Y2E5S8_UNCEI</name>
<evidence type="ECO:0000259" key="13">
    <source>
        <dbReference type="PROSITE" id="PS50112"/>
    </source>
</evidence>
<feature type="domain" description="Histidine kinase" evidence="11">
    <location>
        <begin position="399"/>
        <end position="620"/>
    </location>
</feature>
<evidence type="ECO:0000256" key="1">
    <source>
        <dbReference type="ARBA" id="ARBA00000085"/>
    </source>
</evidence>
<dbReference type="GO" id="GO:0000155">
    <property type="term" value="F:phosphorelay sensor kinase activity"/>
    <property type="evidence" value="ECO:0007669"/>
    <property type="project" value="InterPro"/>
</dbReference>
<organism evidence="14 15">
    <name type="scientific">Eiseniibacteriota bacterium</name>
    <dbReference type="NCBI Taxonomy" id="2212470"/>
    <lineage>
        <taxon>Bacteria</taxon>
        <taxon>Candidatus Eiseniibacteriota</taxon>
    </lineage>
</organism>
<keyword evidence="7" id="KW-0067">ATP-binding</keyword>
<feature type="domain" description="Response regulatory" evidence="12">
    <location>
        <begin position="639"/>
        <end position="755"/>
    </location>
</feature>
<evidence type="ECO:0000256" key="10">
    <source>
        <dbReference type="SAM" id="Phobius"/>
    </source>
</evidence>
<dbReference type="PROSITE" id="PS50109">
    <property type="entry name" value="HIS_KIN"/>
    <property type="match status" value="1"/>
</dbReference>
<dbReference type="InterPro" id="IPR036890">
    <property type="entry name" value="HATPase_C_sf"/>
</dbReference>
<feature type="modified residue" description="4-aspartylphosphate" evidence="9">
    <location>
        <position position="690"/>
    </location>
</feature>
<evidence type="ECO:0000259" key="12">
    <source>
        <dbReference type="PROSITE" id="PS50110"/>
    </source>
</evidence>
<dbReference type="PRINTS" id="PR00344">
    <property type="entry name" value="BCTRLSENSOR"/>
</dbReference>
<dbReference type="GO" id="GO:0006355">
    <property type="term" value="P:regulation of DNA-templated transcription"/>
    <property type="evidence" value="ECO:0007669"/>
    <property type="project" value="InterPro"/>
</dbReference>
<dbReference type="PANTHER" id="PTHR43065:SF42">
    <property type="entry name" value="TWO-COMPONENT SENSOR PPRA"/>
    <property type="match status" value="1"/>
</dbReference>
<dbReference type="InterPro" id="IPR000014">
    <property type="entry name" value="PAS"/>
</dbReference>
<dbReference type="InterPro" id="IPR011006">
    <property type="entry name" value="CheY-like_superfamily"/>
</dbReference>
<evidence type="ECO:0000256" key="3">
    <source>
        <dbReference type="ARBA" id="ARBA00022553"/>
    </source>
</evidence>
<feature type="transmembrane region" description="Helical" evidence="10">
    <location>
        <begin position="82"/>
        <end position="102"/>
    </location>
</feature>
<comment type="catalytic activity">
    <reaction evidence="1">
        <text>ATP + protein L-histidine = ADP + protein N-phospho-L-histidine.</text>
        <dbReference type="EC" id="2.7.13.3"/>
    </reaction>
</comment>
<dbReference type="Pfam" id="PF00989">
    <property type="entry name" value="PAS"/>
    <property type="match status" value="1"/>
</dbReference>
<dbReference type="Gene3D" id="3.30.450.20">
    <property type="entry name" value="PAS domain"/>
    <property type="match status" value="1"/>
</dbReference>
<dbReference type="SUPFAM" id="SSF55874">
    <property type="entry name" value="ATPase domain of HSP90 chaperone/DNA topoisomerase II/histidine kinase"/>
    <property type="match status" value="1"/>
</dbReference>
<feature type="transmembrane region" description="Helical" evidence="10">
    <location>
        <begin position="219"/>
        <end position="237"/>
    </location>
</feature>
<evidence type="ECO:0000256" key="6">
    <source>
        <dbReference type="ARBA" id="ARBA00022777"/>
    </source>
</evidence>
<evidence type="ECO:0000313" key="14">
    <source>
        <dbReference type="EMBL" id="NNF05215.1"/>
    </source>
</evidence>
<dbReference type="InterPro" id="IPR004358">
    <property type="entry name" value="Sig_transdc_His_kin-like_C"/>
</dbReference>
<feature type="transmembrane region" description="Helical" evidence="10">
    <location>
        <begin position="47"/>
        <end position="70"/>
    </location>
</feature>
<evidence type="ECO:0000256" key="4">
    <source>
        <dbReference type="ARBA" id="ARBA00022679"/>
    </source>
</evidence>
<proteinExistence type="predicted"/>
<dbReference type="EMBL" id="JABDJR010000014">
    <property type="protein sequence ID" value="NNF05215.1"/>
    <property type="molecule type" value="Genomic_DNA"/>
</dbReference>
<keyword evidence="4" id="KW-0808">Transferase</keyword>
<feature type="transmembrane region" description="Helical" evidence="10">
    <location>
        <begin position="109"/>
        <end position="133"/>
    </location>
</feature>
<dbReference type="Proteomes" id="UP000547674">
    <property type="component" value="Unassembled WGS sequence"/>
</dbReference>
<dbReference type="SMART" id="SM00388">
    <property type="entry name" value="HisKA"/>
    <property type="match status" value="1"/>
</dbReference>
<dbReference type="InterPro" id="IPR005467">
    <property type="entry name" value="His_kinase_dom"/>
</dbReference>
<dbReference type="Gene3D" id="3.40.50.2300">
    <property type="match status" value="1"/>
</dbReference>
<dbReference type="Pfam" id="PF02518">
    <property type="entry name" value="HATPase_c"/>
    <property type="match status" value="1"/>
</dbReference>
<dbReference type="GO" id="GO:0005524">
    <property type="term" value="F:ATP binding"/>
    <property type="evidence" value="ECO:0007669"/>
    <property type="project" value="UniProtKB-KW"/>
</dbReference>
<evidence type="ECO:0000256" key="2">
    <source>
        <dbReference type="ARBA" id="ARBA00012438"/>
    </source>
</evidence>
<dbReference type="SUPFAM" id="SSF52172">
    <property type="entry name" value="CheY-like"/>
    <property type="match status" value="1"/>
</dbReference>
<dbReference type="Pfam" id="PF00072">
    <property type="entry name" value="Response_reg"/>
    <property type="match status" value="1"/>
</dbReference>
<evidence type="ECO:0000259" key="11">
    <source>
        <dbReference type="PROSITE" id="PS50109"/>
    </source>
</evidence>
<accession>A0A7Y2E5S8</accession>
<keyword evidence="10" id="KW-0472">Membrane</keyword>
<dbReference type="Gene3D" id="1.10.287.130">
    <property type="match status" value="1"/>
</dbReference>
<keyword evidence="10" id="KW-0812">Transmembrane</keyword>
<dbReference type="SUPFAM" id="SSF47384">
    <property type="entry name" value="Homodimeric domain of signal transducing histidine kinase"/>
    <property type="match status" value="1"/>
</dbReference>
<feature type="transmembrane region" description="Helical" evidence="10">
    <location>
        <begin position="191"/>
        <end position="213"/>
    </location>
</feature>
<feature type="transmembrane region" description="Helical" evidence="10">
    <location>
        <begin position="20"/>
        <end position="40"/>
    </location>
</feature>
<feature type="transmembrane region" description="Helical" evidence="10">
    <location>
        <begin position="160"/>
        <end position="184"/>
    </location>
</feature>
<dbReference type="PROSITE" id="PS50112">
    <property type="entry name" value="PAS"/>
    <property type="match status" value="1"/>
</dbReference>
<keyword evidence="10" id="KW-1133">Transmembrane helix</keyword>
<dbReference type="EC" id="2.7.13.3" evidence="2"/>
<dbReference type="PROSITE" id="PS50110">
    <property type="entry name" value="RESPONSE_REGULATORY"/>
    <property type="match status" value="1"/>
</dbReference>
<dbReference type="SUPFAM" id="SSF55785">
    <property type="entry name" value="PYP-like sensor domain (PAS domain)"/>
    <property type="match status" value="1"/>
</dbReference>
<dbReference type="InterPro" id="IPR003594">
    <property type="entry name" value="HATPase_dom"/>
</dbReference>
<evidence type="ECO:0000256" key="7">
    <source>
        <dbReference type="ARBA" id="ARBA00022840"/>
    </source>
</evidence>
<evidence type="ECO:0000256" key="8">
    <source>
        <dbReference type="ARBA" id="ARBA00023012"/>
    </source>
</evidence>
<comment type="caution">
    <text evidence="14">The sequence shown here is derived from an EMBL/GenBank/DDBJ whole genome shotgun (WGS) entry which is preliminary data.</text>
</comment>
<evidence type="ECO:0000256" key="9">
    <source>
        <dbReference type="PROSITE-ProRule" id="PRU00169"/>
    </source>
</evidence>
<dbReference type="InterPro" id="IPR003661">
    <property type="entry name" value="HisK_dim/P_dom"/>
</dbReference>
<keyword evidence="5" id="KW-0547">Nucleotide-binding</keyword>
<dbReference type="SMART" id="SM00091">
    <property type="entry name" value="PAS"/>
    <property type="match status" value="1"/>
</dbReference>
<protein>
    <recommendedName>
        <fullName evidence="2">histidine kinase</fullName>
        <ecNumber evidence="2">2.7.13.3</ecNumber>
    </recommendedName>
</protein>
<dbReference type="SMART" id="SM00387">
    <property type="entry name" value="HATPase_c"/>
    <property type="match status" value="1"/>
</dbReference>
<dbReference type="InterPro" id="IPR013767">
    <property type="entry name" value="PAS_fold"/>
</dbReference>
<reference evidence="14 15" key="1">
    <citation type="submission" date="2020-03" db="EMBL/GenBank/DDBJ databases">
        <title>Metabolic flexibility allows generalist bacteria to become dominant in a frequently disturbed ecosystem.</title>
        <authorList>
            <person name="Chen Y.-J."/>
            <person name="Leung P.M."/>
            <person name="Bay S.K."/>
            <person name="Hugenholtz P."/>
            <person name="Kessler A.J."/>
            <person name="Shelley G."/>
            <person name="Waite D.W."/>
            <person name="Cook P.L."/>
            <person name="Greening C."/>
        </authorList>
    </citation>
    <scope>NUCLEOTIDE SEQUENCE [LARGE SCALE GENOMIC DNA]</scope>
    <source>
        <strain evidence="14">SS_bin_28</strain>
    </source>
</reference>
<evidence type="ECO:0000313" key="15">
    <source>
        <dbReference type="Proteomes" id="UP000547674"/>
    </source>
</evidence>
<dbReference type="InterPro" id="IPR036097">
    <property type="entry name" value="HisK_dim/P_sf"/>
</dbReference>
<dbReference type="PANTHER" id="PTHR43065">
    <property type="entry name" value="SENSOR HISTIDINE KINASE"/>
    <property type="match status" value="1"/>
</dbReference>